<sequence length="376" mass="42873">MKKKTLLASILTCSLILIGYSNSNQRSVSSEVNYSEAYPISATIVTSKDGENFINYSINDNLDTDKYHFITYQIFYGNGESSEELFINKNQVYKYKIPNDAIEGSVWKGYIIAKTNWQVNKSKRFEIQPVQIPAINVDADIKISEPQEDGTVFTITSDIDLNPSTDNKRRGDIVLDNNMRYLDKDNPRELKVKIDKKALHKVKINLTDDNVREYELQVGSQQYPASNVTLRDLTNVHAKMPRPLTISTDNIYLDLIHPSNSLGLIDPDNSMKISYSNISVFYLLFRTNNKFRVAPLSITSYNDREFIEAYVSAICLAVAWVRIIYECKISNNFYSQRAVVEMVLDQYGLMTNHLVESGDIIVDGGPRVVWDRPIAI</sequence>
<gene>
    <name evidence="2" type="ordered locus">FN3523_1705</name>
</gene>
<dbReference type="KEGG" id="fcn:FN3523_1705"/>
<dbReference type="HOGENOM" id="CLU_735201_0_0_6"/>
<proteinExistence type="predicted"/>
<evidence type="ECO:0000256" key="1">
    <source>
        <dbReference type="SAM" id="SignalP"/>
    </source>
</evidence>
<evidence type="ECO:0000313" key="2">
    <source>
        <dbReference type="EMBL" id="AEE27008.1"/>
    </source>
</evidence>
<protein>
    <recommendedName>
        <fullName evidence="4">Cadherin-like beta sandwich domain-containing protein</fullName>
    </recommendedName>
</protein>
<accession>F4BHR4</accession>
<dbReference type="Proteomes" id="UP000008303">
    <property type="component" value="Chromosome"/>
</dbReference>
<reference evidence="3" key="1">
    <citation type="journal article" date="2011" name="Appl. Environ. Microbiol.">
        <title>Common ancestry and novel genetic traits of Francisella novicida-like isolates from North America and Australia as revealed by comparative genomic analyses.</title>
        <authorList>
            <person name="Siddaramappa S."/>
            <person name="Challacombe J.F."/>
            <person name="Petersen J.M."/>
            <person name="Pillai S."/>
            <person name="Hogg G."/>
            <person name="Kuske C.R."/>
        </authorList>
    </citation>
    <scope>NUCLEOTIDE SEQUENCE [LARGE SCALE GENOMIC DNA]</scope>
    <source>
        <strain evidence="3">3523</strain>
    </source>
</reference>
<feature type="signal peptide" evidence="1">
    <location>
        <begin position="1"/>
        <end position="23"/>
    </location>
</feature>
<feature type="chain" id="PRO_5003311307" description="Cadherin-like beta sandwich domain-containing protein" evidence="1">
    <location>
        <begin position="24"/>
        <end position="376"/>
    </location>
</feature>
<evidence type="ECO:0000313" key="3">
    <source>
        <dbReference type="Proteomes" id="UP000008303"/>
    </source>
</evidence>
<keyword evidence="1" id="KW-0732">Signal</keyword>
<name>F4BHR4_9GAMM</name>
<dbReference type="EMBL" id="CP002558">
    <property type="protein sequence ID" value="AEE27008.1"/>
    <property type="molecule type" value="Genomic_DNA"/>
</dbReference>
<dbReference type="AlphaFoldDB" id="F4BHR4"/>
<organism evidence="2 3">
    <name type="scientific">Francisella hispaniensis</name>
    <dbReference type="NCBI Taxonomy" id="622488"/>
    <lineage>
        <taxon>Bacteria</taxon>
        <taxon>Pseudomonadati</taxon>
        <taxon>Pseudomonadota</taxon>
        <taxon>Gammaproteobacteria</taxon>
        <taxon>Thiotrichales</taxon>
        <taxon>Francisellaceae</taxon>
        <taxon>Francisella</taxon>
    </lineage>
</organism>
<dbReference type="PATRIC" id="fig|676032.3.peg.1717"/>
<dbReference type="RefSeq" id="WP_014548984.1">
    <property type="nucleotide sequence ID" value="NC_017449.1"/>
</dbReference>
<evidence type="ECO:0008006" key="4">
    <source>
        <dbReference type="Google" id="ProtNLM"/>
    </source>
</evidence>